<accession>A0AAN7B7I8</accession>
<protein>
    <recommendedName>
        <fullName evidence="1">DUF427 domain-containing protein</fullName>
    </recommendedName>
</protein>
<reference evidence="2" key="2">
    <citation type="submission" date="2023-05" db="EMBL/GenBank/DDBJ databases">
        <authorList>
            <consortium name="Lawrence Berkeley National Laboratory"/>
            <person name="Steindorff A."/>
            <person name="Hensen N."/>
            <person name="Bonometti L."/>
            <person name="Westerberg I."/>
            <person name="Brannstrom I.O."/>
            <person name="Guillou S."/>
            <person name="Cros-Aarteil S."/>
            <person name="Calhoun S."/>
            <person name="Haridas S."/>
            <person name="Kuo A."/>
            <person name="Mondo S."/>
            <person name="Pangilinan J."/>
            <person name="Riley R."/>
            <person name="Labutti K."/>
            <person name="Andreopoulos B."/>
            <person name="Lipzen A."/>
            <person name="Chen C."/>
            <person name="Yanf M."/>
            <person name="Daum C."/>
            <person name="Ng V."/>
            <person name="Clum A."/>
            <person name="Ohm R."/>
            <person name="Martin F."/>
            <person name="Silar P."/>
            <person name="Natvig D."/>
            <person name="Lalanne C."/>
            <person name="Gautier V."/>
            <person name="Ament-Velasquez S.L."/>
            <person name="Kruys A."/>
            <person name="Hutchinson M.I."/>
            <person name="Powell A.J."/>
            <person name="Barry K."/>
            <person name="Miller A.N."/>
            <person name="Grigoriev I.V."/>
            <person name="Debuchy R."/>
            <person name="Gladieux P."/>
            <person name="Thoren M.H."/>
            <person name="Johannesson H."/>
        </authorList>
    </citation>
    <scope>NUCLEOTIDE SEQUENCE</scope>
    <source>
        <strain evidence="2">PSN293</strain>
    </source>
</reference>
<feature type="domain" description="DUF427" evidence="1">
    <location>
        <begin position="157"/>
        <end position="255"/>
    </location>
</feature>
<dbReference type="EMBL" id="MU858104">
    <property type="protein sequence ID" value="KAK4213758.1"/>
    <property type="molecule type" value="Genomic_DNA"/>
</dbReference>
<dbReference type="PANTHER" id="PTHR34310:SF9">
    <property type="entry name" value="BLR5716 PROTEIN"/>
    <property type="match status" value="1"/>
</dbReference>
<sequence>MQQEEVDRIARTLLDGLEDVARSGPHKQERTNRRIRGFLNNRCIFDTLETQFVWEHPRYPNFYIPLSAILSGQGDVSFSPDMEDIDNQSLIHVGSVAVPGERPAVVAALINQGPLKGFVKILFDTLDKWMAEDEVLPPSHPRDPYKRIECLPSSRTVRVVFEGLVIAESSKNNIFLHETGLRTRYYLPISSVRNLGWLRKSDTVTVCPYKGTAGYYDLEVSLAGRAGGVKDAVWYYDEPLEEVAAIKGKICFYNEKFDIEVDGSSEVA</sequence>
<evidence type="ECO:0000259" key="1">
    <source>
        <dbReference type="Pfam" id="PF04248"/>
    </source>
</evidence>
<dbReference type="AlphaFoldDB" id="A0AAN7B7I8"/>
<dbReference type="InterPro" id="IPR038694">
    <property type="entry name" value="DUF427_sf"/>
</dbReference>
<gene>
    <name evidence="2" type="ORF">QBC37DRAFT_373721</name>
</gene>
<reference evidence="2" key="1">
    <citation type="journal article" date="2023" name="Mol. Phylogenet. Evol.">
        <title>Genome-scale phylogeny and comparative genomics of the fungal order Sordariales.</title>
        <authorList>
            <person name="Hensen N."/>
            <person name="Bonometti L."/>
            <person name="Westerberg I."/>
            <person name="Brannstrom I.O."/>
            <person name="Guillou S."/>
            <person name="Cros-Aarteil S."/>
            <person name="Calhoun S."/>
            <person name="Haridas S."/>
            <person name="Kuo A."/>
            <person name="Mondo S."/>
            <person name="Pangilinan J."/>
            <person name="Riley R."/>
            <person name="LaButti K."/>
            <person name="Andreopoulos B."/>
            <person name="Lipzen A."/>
            <person name="Chen C."/>
            <person name="Yan M."/>
            <person name="Daum C."/>
            <person name="Ng V."/>
            <person name="Clum A."/>
            <person name="Steindorff A."/>
            <person name="Ohm R.A."/>
            <person name="Martin F."/>
            <person name="Silar P."/>
            <person name="Natvig D.O."/>
            <person name="Lalanne C."/>
            <person name="Gautier V."/>
            <person name="Ament-Velasquez S.L."/>
            <person name="Kruys A."/>
            <person name="Hutchinson M.I."/>
            <person name="Powell A.J."/>
            <person name="Barry K."/>
            <person name="Miller A.N."/>
            <person name="Grigoriev I.V."/>
            <person name="Debuchy R."/>
            <person name="Gladieux P."/>
            <person name="Hiltunen Thoren M."/>
            <person name="Johannesson H."/>
        </authorList>
    </citation>
    <scope>NUCLEOTIDE SEQUENCE</scope>
    <source>
        <strain evidence="2">PSN293</strain>
    </source>
</reference>
<dbReference type="Gene3D" id="2.170.150.40">
    <property type="entry name" value="Domain of unknown function (DUF427)"/>
    <property type="match status" value="1"/>
</dbReference>
<dbReference type="Pfam" id="PF04248">
    <property type="entry name" value="NTP_transf_9"/>
    <property type="match status" value="1"/>
</dbReference>
<dbReference type="InterPro" id="IPR007361">
    <property type="entry name" value="DUF427"/>
</dbReference>
<comment type="caution">
    <text evidence="2">The sequence shown here is derived from an EMBL/GenBank/DDBJ whole genome shotgun (WGS) entry which is preliminary data.</text>
</comment>
<evidence type="ECO:0000313" key="2">
    <source>
        <dbReference type="EMBL" id="KAK4213758.1"/>
    </source>
</evidence>
<dbReference type="PANTHER" id="PTHR34310">
    <property type="entry name" value="DUF427 DOMAIN PROTEIN (AFU_ORTHOLOGUE AFUA_3G02220)"/>
    <property type="match status" value="1"/>
</dbReference>
<name>A0AAN7B7I8_9PEZI</name>
<dbReference type="Proteomes" id="UP001301769">
    <property type="component" value="Unassembled WGS sequence"/>
</dbReference>
<keyword evidence="3" id="KW-1185">Reference proteome</keyword>
<organism evidence="2 3">
    <name type="scientific">Rhypophila decipiens</name>
    <dbReference type="NCBI Taxonomy" id="261697"/>
    <lineage>
        <taxon>Eukaryota</taxon>
        <taxon>Fungi</taxon>
        <taxon>Dikarya</taxon>
        <taxon>Ascomycota</taxon>
        <taxon>Pezizomycotina</taxon>
        <taxon>Sordariomycetes</taxon>
        <taxon>Sordariomycetidae</taxon>
        <taxon>Sordariales</taxon>
        <taxon>Naviculisporaceae</taxon>
        <taxon>Rhypophila</taxon>
    </lineage>
</organism>
<evidence type="ECO:0000313" key="3">
    <source>
        <dbReference type="Proteomes" id="UP001301769"/>
    </source>
</evidence>
<proteinExistence type="predicted"/>